<dbReference type="AlphaFoldDB" id="A0A511WPH6"/>
<keyword evidence="2" id="KW-1185">Reference proteome</keyword>
<protein>
    <submittedName>
        <fullName evidence="1">Uncharacterized protein</fullName>
    </submittedName>
</protein>
<comment type="caution">
    <text evidence="1">The sequence shown here is derived from an EMBL/GenBank/DDBJ whole genome shotgun (WGS) entry which is preliminary data.</text>
</comment>
<accession>A0A511WPH6</accession>
<reference evidence="1 2" key="1">
    <citation type="submission" date="2019-07" db="EMBL/GenBank/DDBJ databases">
        <title>Whole genome shotgun sequence of Halobacillus faecis NBRC 103569.</title>
        <authorList>
            <person name="Hosoyama A."/>
            <person name="Uohara A."/>
            <person name="Ohji S."/>
            <person name="Ichikawa N."/>
        </authorList>
    </citation>
    <scope>NUCLEOTIDE SEQUENCE [LARGE SCALE GENOMIC DNA]</scope>
    <source>
        <strain evidence="1 2">NBRC 103569</strain>
    </source>
</reference>
<gene>
    <name evidence="1" type="ORF">HFA01_11990</name>
</gene>
<evidence type="ECO:0000313" key="2">
    <source>
        <dbReference type="Proteomes" id="UP000321886"/>
    </source>
</evidence>
<sequence length="61" mass="7110">MIIIINYNDNHSHCLCQHFSLIFLSISEKLLMFAAEVLCIGWGGWLDLNDKHVKYTDKTQK</sequence>
<dbReference type="EMBL" id="BJYD01000008">
    <property type="protein sequence ID" value="GEN52937.1"/>
    <property type="molecule type" value="Genomic_DNA"/>
</dbReference>
<name>A0A511WPH6_9BACI</name>
<dbReference type="Proteomes" id="UP000321886">
    <property type="component" value="Unassembled WGS sequence"/>
</dbReference>
<proteinExistence type="predicted"/>
<organism evidence="1 2">
    <name type="scientific">Halobacillus faecis</name>
    <dbReference type="NCBI Taxonomy" id="360184"/>
    <lineage>
        <taxon>Bacteria</taxon>
        <taxon>Bacillati</taxon>
        <taxon>Bacillota</taxon>
        <taxon>Bacilli</taxon>
        <taxon>Bacillales</taxon>
        <taxon>Bacillaceae</taxon>
        <taxon>Halobacillus</taxon>
    </lineage>
</organism>
<evidence type="ECO:0000313" key="1">
    <source>
        <dbReference type="EMBL" id="GEN52937.1"/>
    </source>
</evidence>